<comment type="caution">
    <text evidence="2">The sequence shown here is derived from an EMBL/GenBank/DDBJ whole genome shotgun (WGS) entry which is preliminary data.</text>
</comment>
<keyword evidence="1" id="KW-0472">Membrane</keyword>
<accession>A0AB36G2C8</accession>
<keyword evidence="1" id="KW-1133">Transmembrane helix</keyword>
<sequence>MPIIVWSILIFLFTGIIAVLVSIEEHLRMQEVRDVRNGKI</sequence>
<dbReference type="Proteomes" id="UP000095392">
    <property type="component" value="Unassembled WGS sequence"/>
</dbReference>
<gene>
    <name evidence="2" type="ORF">BFV95_0531</name>
</gene>
<dbReference type="AlphaFoldDB" id="A0AB36G2C8"/>
<evidence type="ECO:0000313" key="3">
    <source>
        <dbReference type="Proteomes" id="UP000095392"/>
    </source>
</evidence>
<reference evidence="2 3" key="1">
    <citation type="submission" date="2016-09" db="EMBL/GenBank/DDBJ databases">
        <title>Draft Genome Sequence of four Alteromonas macleodii strains isolated from copper coupons and grown long-term at elevated copper levels.</title>
        <authorList>
            <person name="Cusick K."/>
            <person name="Dale J."/>
            <person name="Little B."/>
            <person name="Biffinger J."/>
        </authorList>
    </citation>
    <scope>NUCLEOTIDE SEQUENCE [LARGE SCALE GENOMIC DNA]</scope>
    <source>
        <strain evidence="2 3">KCP01</strain>
    </source>
</reference>
<organism evidence="2 3">
    <name type="scientific">Alteromonas macleodii</name>
    <name type="common">Pseudoalteromonas macleodii</name>
    <dbReference type="NCBI Taxonomy" id="28108"/>
    <lineage>
        <taxon>Bacteria</taxon>
        <taxon>Pseudomonadati</taxon>
        <taxon>Pseudomonadota</taxon>
        <taxon>Gammaproteobacteria</taxon>
        <taxon>Alteromonadales</taxon>
        <taxon>Alteromonadaceae</taxon>
        <taxon>Alteromonas/Salinimonas group</taxon>
        <taxon>Alteromonas</taxon>
    </lineage>
</organism>
<evidence type="ECO:0000313" key="2">
    <source>
        <dbReference type="EMBL" id="OES34161.1"/>
    </source>
</evidence>
<name>A0AB36G2C8_ALTMA</name>
<dbReference type="EMBL" id="MIPY01000008">
    <property type="protein sequence ID" value="OES34161.1"/>
    <property type="molecule type" value="Genomic_DNA"/>
</dbReference>
<proteinExistence type="predicted"/>
<evidence type="ECO:0000256" key="1">
    <source>
        <dbReference type="SAM" id="Phobius"/>
    </source>
</evidence>
<protein>
    <submittedName>
        <fullName evidence="2">Uncharacterized protein</fullName>
    </submittedName>
</protein>
<keyword evidence="3" id="KW-1185">Reference proteome</keyword>
<keyword evidence="1" id="KW-0812">Transmembrane</keyword>
<feature type="transmembrane region" description="Helical" evidence="1">
    <location>
        <begin position="6"/>
        <end position="23"/>
    </location>
</feature>